<evidence type="ECO:0000256" key="9">
    <source>
        <dbReference type="RuleBase" id="RU003956"/>
    </source>
</evidence>
<comment type="catalytic activity">
    <reaction evidence="7 9">
        <text>hydrogencarbonate + H(+) = CO2 + H2O</text>
        <dbReference type="Rhea" id="RHEA:10748"/>
        <dbReference type="ChEBI" id="CHEBI:15377"/>
        <dbReference type="ChEBI" id="CHEBI:15378"/>
        <dbReference type="ChEBI" id="CHEBI:16526"/>
        <dbReference type="ChEBI" id="CHEBI:17544"/>
        <dbReference type="EC" id="4.2.1.1"/>
    </reaction>
</comment>
<feature type="binding site" evidence="8">
    <location>
        <position position="39"/>
    </location>
    <ligand>
        <name>Zn(2+)</name>
        <dbReference type="ChEBI" id="CHEBI:29105"/>
    </ligand>
</feature>
<name>A0A4D4LKW2_STRVO</name>
<accession>A0A4D4LKW2</accession>
<keyword evidence="3 8" id="KW-0479">Metal-binding</keyword>
<dbReference type="Proteomes" id="UP000301309">
    <property type="component" value="Unassembled WGS sequence"/>
</dbReference>
<evidence type="ECO:0000313" key="10">
    <source>
        <dbReference type="EMBL" id="GDY58539.1"/>
    </source>
</evidence>
<dbReference type="PANTHER" id="PTHR11002">
    <property type="entry name" value="CARBONIC ANHYDRASE"/>
    <property type="match status" value="1"/>
</dbReference>
<dbReference type="AlphaFoldDB" id="A0A4D4LKW2"/>
<reference evidence="10 11" key="1">
    <citation type="journal article" date="2020" name="Int. J. Syst. Evol. Microbiol.">
        <title>Reclassification of Streptomyces castelarensis and Streptomyces sporoclivatus as later heterotypic synonyms of Streptomyces antimycoticus.</title>
        <authorList>
            <person name="Komaki H."/>
            <person name="Tamura T."/>
        </authorList>
    </citation>
    <scope>NUCLEOTIDE SEQUENCE [LARGE SCALE GENOMIC DNA]</scope>
    <source>
        <strain evidence="10 11">NBRC 13459</strain>
    </source>
</reference>
<dbReference type="EC" id="4.2.1.1" evidence="2 9"/>
<sequence length="201" mass="21899">MMRALIEHARSFRRRADFDHGEYRKLADGQFPEALFITCSDSRVIPALITGARPGEIFELRNAGNIVPPHGMHLVSGEAATIEYALEVLGVSDIVVCGHSHCGAMGALASGTDLSRLPGVGAWLSVARPGLAPALGTASDDPSLRELAQLNVRNQLAALEEYPAARRRLETGRLRLHGWFYQVDSAELWELDTDGDFRAHS</sequence>
<protein>
    <recommendedName>
        <fullName evidence="2 9">Carbonic anhydrase</fullName>
        <ecNumber evidence="2 9">4.2.1.1</ecNumber>
    </recommendedName>
    <alternativeName>
        <fullName evidence="9">Carbonate dehydratase</fullName>
    </alternativeName>
</protein>
<comment type="caution">
    <text evidence="10">The sequence shown here is derived from an EMBL/GenBank/DDBJ whole genome shotgun (WGS) entry which is preliminary data.</text>
</comment>
<evidence type="ECO:0000256" key="8">
    <source>
        <dbReference type="PIRSR" id="PIRSR601765-1"/>
    </source>
</evidence>
<comment type="function">
    <text evidence="9">Reversible hydration of carbon dioxide.</text>
</comment>
<evidence type="ECO:0000256" key="4">
    <source>
        <dbReference type="ARBA" id="ARBA00022833"/>
    </source>
</evidence>
<dbReference type="Gene3D" id="3.40.1050.10">
    <property type="entry name" value="Carbonic anhydrase"/>
    <property type="match status" value="1"/>
</dbReference>
<comment type="function">
    <text evidence="6">Catalyzes the reversible hydration of carbon dioxide to form bicarbonate.</text>
</comment>
<evidence type="ECO:0000256" key="5">
    <source>
        <dbReference type="ARBA" id="ARBA00023239"/>
    </source>
</evidence>
<evidence type="ECO:0000256" key="6">
    <source>
        <dbReference type="ARBA" id="ARBA00024993"/>
    </source>
</evidence>
<proteinExistence type="inferred from homology"/>
<dbReference type="GO" id="GO:0015976">
    <property type="term" value="P:carbon utilization"/>
    <property type="evidence" value="ECO:0007669"/>
    <property type="project" value="InterPro"/>
</dbReference>
<keyword evidence="11" id="KW-1185">Reference proteome</keyword>
<dbReference type="PROSITE" id="PS00705">
    <property type="entry name" value="PROK_CO2_ANHYDRASE_2"/>
    <property type="match status" value="1"/>
</dbReference>
<feature type="binding site" evidence="8">
    <location>
        <position position="41"/>
    </location>
    <ligand>
        <name>Zn(2+)</name>
        <dbReference type="ChEBI" id="CHEBI:29105"/>
    </ligand>
</feature>
<dbReference type="Pfam" id="PF00484">
    <property type="entry name" value="Pro_CA"/>
    <property type="match status" value="1"/>
</dbReference>
<keyword evidence="5 9" id="KW-0456">Lyase</keyword>
<dbReference type="PROSITE" id="PS00704">
    <property type="entry name" value="PROK_CO2_ANHYDRASE_1"/>
    <property type="match status" value="1"/>
</dbReference>
<dbReference type="EMBL" id="BJHW01000002">
    <property type="protein sequence ID" value="GDY58539.1"/>
    <property type="molecule type" value="Genomic_DNA"/>
</dbReference>
<evidence type="ECO:0000313" key="11">
    <source>
        <dbReference type="Proteomes" id="UP000301309"/>
    </source>
</evidence>
<keyword evidence="4 8" id="KW-0862">Zinc</keyword>
<dbReference type="InterPro" id="IPR001765">
    <property type="entry name" value="Carbonic_anhydrase"/>
</dbReference>
<evidence type="ECO:0000256" key="3">
    <source>
        <dbReference type="ARBA" id="ARBA00022723"/>
    </source>
</evidence>
<evidence type="ECO:0000256" key="1">
    <source>
        <dbReference type="ARBA" id="ARBA00006217"/>
    </source>
</evidence>
<comment type="similarity">
    <text evidence="1 9">Belongs to the beta-class carbonic anhydrase family.</text>
</comment>
<evidence type="ECO:0000256" key="7">
    <source>
        <dbReference type="ARBA" id="ARBA00048348"/>
    </source>
</evidence>
<evidence type="ECO:0000256" key="2">
    <source>
        <dbReference type="ARBA" id="ARBA00012925"/>
    </source>
</evidence>
<gene>
    <name evidence="10" type="ORF">SVIO_091620</name>
</gene>
<feature type="binding site" evidence="8">
    <location>
        <position position="102"/>
    </location>
    <ligand>
        <name>Zn(2+)</name>
        <dbReference type="ChEBI" id="CHEBI:29105"/>
    </ligand>
</feature>
<feature type="binding site" evidence="8">
    <location>
        <position position="99"/>
    </location>
    <ligand>
        <name>Zn(2+)</name>
        <dbReference type="ChEBI" id="CHEBI:29105"/>
    </ligand>
</feature>
<dbReference type="GO" id="GO:0004089">
    <property type="term" value="F:carbonate dehydratase activity"/>
    <property type="evidence" value="ECO:0007669"/>
    <property type="project" value="UniProtKB-UniRule"/>
</dbReference>
<organism evidence="10 11">
    <name type="scientific">Streptomyces violaceusniger</name>
    <dbReference type="NCBI Taxonomy" id="68280"/>
    <lineage>
        <taxon>Bacteria</taxon>
        <taxon>Bacillati</taxon>
        <taxon>Actinomycetota</taxon>
        <taxon>Actinomycetes</taxon>
        <taxon>Kitasatosporales</taxon>
        <taxon>Streptomycetaceae</taxon>
        <taxon>Streptomyces</taxon>
        <taxon>Streptomyces violaceusniger group</taxon>
    </lineage>
</organism>
<dbReference type="PANTHER" id="PTHR11002:SF76">
    <property type="entry name" value="CARBONIC ANHYDRASE"/>
    <property type="match status" value="1"/>
</dbReference>
<comment type="cofactor">
    <cofactor evidence="8">
        <name>Zn(2+)</name>
        <dbReference type="ChEBI" id="CHEBI:29105"/>
    </cofactor>
    <text evidence="8">Binds 1 zinc ion per subunit.</text>
</comment>
<dbReference type="SUPFAM" id="SSF53056">
    <property type="entry name" value="beta-carbonic anhydrase, cab"/>
    <property type="match status" value="1"/>
</dbReference>
<dbReference type="GO" id="GO:0008270">
    <property type="term" value="F:zinc ion binding"/>
    <property type="evidence" value="ECO:0007669"/>
    <property type="project" value="UniProtKB-UniRule"/>
</dbReference>
<dbReference type="SMART" id="SM00947">
    <property type="entry name" value="Pro_CA"/>
    <property type="match status" value="1"/>
</dbReference>
<dbReference type="InterPro" id="IPR036874">
    <property type="entry name" value="Carbonic_anhydrase_sf"/>
</dbReference>
<dbReference type="InterPro" id="IPR015892">
    <property type="entry name" value="Carbonic_anhydrase_CS"/>
</dbReference>